<comment type="similarity">
    <text evidence="2">Belongs to the SusD family.</text>
</comment>
<evidence type="ECO:0000256" key="2">
    <source>
        <dbReference type="ARBA" id="ARBA00006275"/>
    </source>
</evidence>
<dbReference type="Proteomes" id="UP000192277">
    <property type="component" value="Unassembled WGS sequence"/>
</dbReference>
<dbReference type="Gene3D" id="1.25.40.900">
    <property type="match status" value="1"/>
</dbReference>
<evidence type="ECO:0000313" key="8">
    <source>
        <dbReference type="EMBL" id="OQP52965.1"/>
    </source>
</evidence>
<sequence>MQSKYLIYLLLCTCFAAGTGCKKWLDVQPQSDIREKELFTDESGFKDALIGTYQLLATKPAYGENLTMGFVDGLGQRYATTSTTHPFYGTARYDYTNSGVKSYISSVWGTLYKAIANVNNILVQIDDKKNSFTGNNYNLVKGEALALRALLHFDLLRLFGAAPVVDGNRPSIPYVTTFGNKTYPLIAVNEVIGACLTDLSAAAELLGTDKSIRVQYNDDPFLSYTRNHMNYWAVKGLQARINLYKGDKTAALTAAREVITDGATSFPFVTSSAAAASSNRDRSYTTEQLFCLYAYKISDYADEYFKTTSANGTPVLYTTNSNMATLYETASGGSSDLRYVNLFASYTSGYSSTKYWQDDIVKNNSNYDYLRGIIPVIRLSEMYYIAAECTATTTEGVGYLNTVRSNRGLSTLPANISAATLESEILKEYKKEMYAEGQLFYYFKRKNTTRVDGSTINMNDATWILPQPDDEVEFANRF</sequence>
<evidence type="ECO:0000256" key="5">
    <source>
        <dbReference type="ARBA" id="ARBA00023237"/>
    </source>
</evidence>
<dbReference type="Gene3D" id="2.20.20.130">
    <property type="match status" value="1"/>
</dbReference>
<evidence type="ECO:0000259" key="7">
    <source>
        <dbReference type="Pfam" id="PF14322"/>
    </source>
</evidence>
<evidence type="ECO:0000256" key="4">
    <source>
        <dbReference type="ARBA" id="ARBA00023136"/>
    </source>
</evidence>
<dbReference type="RefSeq" id="WP_014218509.1">
    <property type="nucleotide sequence ID" value="NZ_LWBO01000003.1"/>
</dbReference>
<feature type="domain" description="SusD-like N-terminal" evidence="7">
    <location>
        <begin position="23"/>
        <end position="210"/>
    </location>
</feature>
<dbReference type="Pfam" id="PF14322">
    <property type="entry name" value="SusD-like_3"/>
    <property type="match status" value="1"/>
</dbReference>
<evidence type="ECO:0000256" key="3">
    <source>
        <dbReference type="ARBA" id="ARBA00022729"/>
    </source>
</evidence>
<keyword evidence="3" id="KW-0732">Signal</keyword>
<protein>
    <recommendedName>
        <fullName evidence="10">RagB/SusD domain-containing protein</fullName>
    </recommendedName>
</protein>
<proteinExistence type="inferred from homology"/>
<reference evidence="8 9" key="1">
    <citation type="submission" date="2016-04" db="EMBL/GenBank/DDBJ databases">
        <authorList>
            <person name="Chen L."/>
            <person name="Zhuang W."/>
            <person name="Wang G."/>
        </authorList>
    </citation>
    <scope>NUCLEOTIDE SEQUENCE [LARGE SCALE GENOMIC DNA]</scope>
    <source>
        <strain evidence="9">GR20</strain>
    </source>
</reference>
<comment type="subcellular location">
    <subcellularLocation>
        <location evidence="1">Cell outer membrane</location>
    </subcellularLocation>
</comment>
<dbReference type="Pfam" id="PF07980">
    <property type="entry name" value="SusD_RagB"/>
    <property type="match status" value="1"/>
</dbReference>
<evidence type="ECO:0000256" key="1">
    <source>
        <dbReference type="ARBA" id="ARBA00004442"/>
    </source>
</evidence>
<keyword evidence="9" id="KW-1185">Reference proteome</keyword>
<dbReference type="InterPro" id="IPR011990">
    <property type="entry name" value="TPR-like_helical_dom_sf"/>
</dbReference>
<organism evidence="8 9">
    <name type="scientific">Niastella koreensis</name>
    <dbReference type="NCBI Taxonomy" id="354356"/>
    <lineage>
        <taxon>Bacteria</taxon>
        <taxon>Pseudomonadati</taxon>
        <taxon>Bacteroidota</taxon>
        <taxon>Chitinophagia</taxon>
        <taxon>Chitinophagales</taxon>
        <taxon>Chitinophagaceae</taxon>
        <taxon>Niastella</taxon>
    </lineage>
</organism>
<evidence type="ECO:0000259" key="6">
    <source>
        <dbReference type="Pfam" id="PF07980"/>
    </source>
</evidence>
<keyword evidence="5" id="KW-0998">Cell outer membrane</keyword>
<evidence type="ECO:0008006" key="10">
    <source>
        <dbReference type="Google" id="ProtNLM"/>
    </source>
</evidence>
<name>A0ABX3P1M9_9BACT</name>
<dbReference type="PROSITE" id="PS51257">
    <property type="entry name" value="PROKAR_LIPOPROTEIN"/>
    <property type="match status" value="1"/>
</dbReference>
<comment type="caution">
    <text evidence="8">The sequence shown here is derived from an EMBL/GenBank/DDBJ whole genome shotgun (WGS) entry which is preliminary data.</text>
</comment>
<accession>A0ABX3P1M9</accession>
<dbReference type="InterPro" id="IPR012944">
    <property type="entry name" value="SusD_RagB_dom"/>
</dbReference>
<keyword evidence="4" id="KW-0472">Membrane</keyword>
<dbReference type="Gene3D" id="1.25.40.390">
    <property type="match status" value="1"/>
</dbReference>
<feature type="domain" description="RagB/SusD" evidence="6">
    <location>
        <begin position="344"/>
        <end position="448"/>
    </location>
</feature>
<dbReference type="SUPFAM" id="SSF48452">
    <property type="entry name" value="TPR-like"/>
    <property type="match status" value="1"/>
</dbReference>
<gene>
    <name evidence="8" type="ORF">A4D02_21410</name>
</gene>
<evidence type="ECO:0000313" key="9">
    <source>
        <dbReference type="Proteomes" id="UP000192277"/>
    </source>
</evidence>
<dbReference type="InterPro" id="IPR033985">
    <property type="entry name" value="SusD-like_N"/>
</dbReference>
<dbReference type="EMBL" id="LWBO01000003">
    <property type="protein sequence ID" value="OQP52965.1"/>
    <property type="molecule type" value="Genomic_DNA"/>
</dbReference>